<sequence length="338" mass="36198">MTPARKPVPGTVSITVVNLTPRGLRTALTGLVLLPTLVLAGCSSGGSGGSGGVGPTDSGTRTVTDALGEVTVPVDPQRVVATDFFSSSMLVDVGVTPVGVMEGITEPDSRPQRYVDALADAEQLSTYAEIDVEKVAALDPDLIIVDAAFPEPETVDRLAGIAPLFHVDLTGDWAERALSVADAVGRLDEAKAQQNDYNDRAVEISETYRDVLDANPLAVVSLSTTDNTWASYAPGGWPTPPWIDVDATFRTPTDGEADTGDAWAWISDEEIGKLDNAGMIIVLEKEQLARYRNNPMWSRLPAVRAGNVFDDFPSPATSSFRWGMDNLDTVERILREVR</sequence>
<accession>G0HGB2</accession>
<keyword evidence="3" id="KW-0813">Transport</keyword>
<dbReference type="EMBL" id="CP002917">
    <property type="protein sequence ID" value="AEK38151.1"/>
    <property type="molecule type" value="Genomic_DNA"/>
</dbReference>
<evidence type="ECO:0000259" key="5">
    <source>
        <dbReference type="PROSITE" id="PS50983"/>
    </source>
</evidence>
<organism evidence="6 7">
    <name type="scientific">Corynebacterium variabile (strain DSM 44702 / CIP 107183 / JCM 12073 / NCIMB 30131)</name>
    <name type="common">Corynebacterium mooreparkense</name>
    <dbReference type="NCBI Taxonomy" id="858619"/>
    <lineage>
        <taxon>Bacteria</taxon>
        <taxon>Bacillati</taxon>
        <taxon>Actinomycetota</taxon>
        <taxon>Actinomycetes</taxon>
        <taxon>Mycobacteriales</taxon>
        <taxon>Corynebacteriaceae</taxon>
        <taxon>Corynebacterium</taxon>
    </lineage>
</organism>
<evidence type="ECO:0000256" key="1">
    <source>
        <dbReference type="ARBA" id="ARBA00004196"/>
    </source>
</evidence>
<dbReference type="PANTHER" id="PTHR30532:SF1">
    <property type="entry name" value="IRON(3+)-HYDROXAMATE-BINDING PROTEIN FHUD"/>
    <property type="match status" value="1"/>
</dbReference>
<name>G0HGB2_CORVD</name>
<dbReference type="Gene3D" id="3.40.50.1980">
    <property type="entry name" value="Nitrogenase molybdenum iron protein domain"/>
    <property type="match status" value="2"/>
</dbReference>
<proteinExistence type="inferred from homology"/>
<dbReference type="PROSITE" id="PS50983">
    <property type="entry name" value="FE_B12_PBP"/>
    <property type="match status" value="1"/>
</dbReference>
<dbReference type="PANTHER" id="PTHR30532">
    <property type="entry name" value="IRON III DICITRATE-BINDING PERIPLASMIC PROTEIN"/>
    <property type="match status" value="1"/>
</dbReference>
<dbReference type="InterPro" id="IPR002491">
    <property type="entry name" value="ABC_transptr_periplasmic_BD"/>
</dbReference>
<dbReference type="GO" id="GO:0030288">
    <property type="term" value="C:outer membrane-bounded periplasmic space"/>
    <property type="evidence" value="ECO:0007669"/>
    <property type="project" value="TreeGrafter"/>
</dbReference>
<dbReference type="AlphaFoldDB" id="G0HGB2"/>
<dbReference type="eggNOG" id="COG0614">
    <property type="taxonomic scope" value="Bacteria"/>
</dbReference>
<dbReference type="Pfam" id="PF01497">
    <property type="entry name" value="Peripla_BP_2"/>
    <property type="match status" value="1"/>
</dbReference>
<comment type="similarity">
    <text evidence="2">Belongs to the bacterial solute-binding protein 8 family.</text>
</comment>
<comment type="subcellular location">
    <subcellularLocation>
        <location evidence="1">Cell envelope</location>
    </subcellularLocation>
</comment>
<reference evidence="6 7" key="1">
    <citation type="journal article" date="2011" name="BMC Genomics">
        <title>Complete genome sequence of Corynebacterium variabile DSM 44702 isolated from the surface of smear-ripened cheeses and insights into cheese ripening and flavor generation.</title>
        <authorList>
            <person name="Schroeder J."/>
            <person name="Maus I."/>
            <person name="Trost E."/>
            <person name="Tauch A."/>
        </authorList>
    </citation>
    <scope>NUCLEOTIDE SEQUENCE [LARGE SCALE GENOMIC DNA]</scope>
    <source>
        <strain evidence="7">DSM 44702 / JCM 12073 / NCIMB 30131</strain>
    </source>
</reference>
<evidence type="ECO:0000313" key="6">
    <source>
        <dbReference type="EMBL" id="AEK38151.1"/>
    </source>
</evidence>
<evidence type="ECO:0000256" key="2">
    <source>
        <dbReference type="ARBA" id="ARBA00008814"/>
    </source>
</evidence>
<evidence type="ECO:0000256" key="3">
    <source>
        <dbReference type="ARBA" id="ARBA00022448"/>
    </source>
</evidence>
<evidence type="ECO:0000313" key="7">
    <source>
        <dbReference type="Proteomes" id="UP000006659"/>
    </source>
</evidence>
<keyword evidence="4" id="KW-0732">Signal</keyword>
<dbReference type="STRING" id="858619.CVAR_2812"/>
<protein>
    <submittedName>
        <fullName evidence="6">Iron-siderophore binding protein</fullName>
    </submittedName>
</protein>
<dbReference type="KEGG" id="cva:CVAR_2812"/>
<feature type="domain" description="Fe/B12 periplasmic-binding" evidence="5">
    <location>
        <begin position="78"/>
        <end position="338"/>
    </location>
</feature>
<dbReference type="SUPFAM" id="SSF53807">
    <property type="entry name" value="Helical backbone' metal receptor"/>
    <property type="match status" value="1"/>
</dbReference>
<dbReference type="HOGENOM" id="CLU_917141_0_0_11"/>
<dbReference type="GO" id="GO:1901678">
    <property type="term" value="P:iron coordination entity transport"/>
    <property type="evidence" value="ECO:0007669"/>
    <property type="project" value="UniProtKB-ARBA"/>
</dbReference>
<gene>
    <name evidence="6" type="primary">siuS1</name>
    <name evidence="6" type="ordered locus">CVAR_2812</name>
</gene>
<dbReference type="Proteomes" id="UP000006659">
    <property type="component" value="Chromosome"/>
</dbReference>
<evidence type="ECO:0000256" key="4">
    <source>
        <dbReference type="ARBA" id="ARBA00022729"/>
    </source>
</evidence>
<dbReference type="InterPro" id="IPR051313">
    <property type="entry name" value="Bact_iron-sidero_bind"/>
</dbReference>